<keyword evidence="1" id="KW-0472">Membrane</keyword>
<keyword evidence="1" id="KW-1133">Transmembrane helix</keyword>
<gene>
    <name evidence="2" type="ORF">ACX05_18670</name>
</gene>
<keyword evidence="1" id="KW-0812">Transmembrane</keyword>
<evidence type="ECO:0000256" key="1">
    <source>
        <dbReference type="SAM" id="Phobius"/>
    </source>
</evidence>
<comment type="caution">
    <text evidence="2">The sequence shown here is derived from an EMBL/GenBank/DDBJ whole genome shotgun (WGS) entry which is preliminary data.</text>
</comment>
<evidence type="ECO:0000313" key="2">
    <source>
        <dbReference type="EMBL" id="KOY28418.1"/>
    </source>
</evidence>
<protein>
    <submittedName>
        <fullName evidence="2">Uncharacterized protein</fullName>
    </submittedName>
</protein>
<sequence length="257" mass="30142">MKPWVRFENVEVKRDGYYVSYSPKFVSAENDDSTALLSVRLLREHNLEECKQIAESEFEYWIKRYPVPLQALVKFECKTAHRISNIAECPYICGVSENEYRWGGFLDNELETYMPSNDELKVIYSELPSKTSEEADIKLNQNIIGMRAMKWFVLFTAVFIPALIAFLGWSHPVFSALALLFAWYKCADKWLLLSGRKIKTEVELASEEDKRLKEHHHYHCKLNPKGFERLKLDNFKASRDERLRKKLEGMKSAEIEN</sequence>
<dbReference type="EMBL" id="LIRS01000099">
    <property type="protein sequence ID" value="KOY28418.1"/>
    <property type="molecule type" value="Genomic_DNA"/>
</dbReference>
<feature type="transmembrane region" description="Helical" evidence="1">
    <location>
        <begin position="148"/>
        <end position="167"/>
    </location>
</feature>
<evidence type="ECO:0000313" key="3">
    <source>
        <dbReference type="Proteomes" id="UP000037697"/>
    </source>
</evidence>
<dbReference type="RefSeq" id="WP_053812406.1">
    <property type="nucleotide sequence ID" value="NZ_LIRS01000099.1"/>
</dbReference>
<accession>A0AAW3IRD6</accession>
<proteinExistence type="predicted"/>
<reference evidence="2 3" key="1">
    <citation type="submission" date="2015-07" db="EMBL/GenBank/DDBJ databases">
        <title>Foodborne Vibrio parahaemolyticus Isolates.</title>
        <authorList>
            <person name="Ronholm J."/>
            <person name="Petronella N."/>
            <person name="Kenwell R."/>
            <person name="Banerjee S."/>
        </authorList>
    </citation>
    <scope>NUCLEOTIDE SEQUENCE [LARGE SCALE GENOMIC DNA]</scope>
    <source>
        <strain evidence="2 3">HS-06-05</strain>
    </source>
</reference>
<name>A0AAW3IRD6_VIBPH</name>
<dbReference type="Proteomes" id="UP000037697">
    <property type="component" value="Unassembled WGS sequence"/>
</dbReference>
<organism evidence="2 3">
    <name type="scientific">Vibrio parahaemolyticus</name>
    <dbReference type="NCBI Taxonomy" id="670"/>
    <lineage>
        <taxon>Bacteria</taxon>
        <taxon>Pseudomonadati</taxon>
        <taxon>Pseudomonadota</taxon>
        <taxon>Gammaproteobacteria</taxon>
        <taxon>Vibrionales</taxon>
        <taxon>Vibrionaceae</taxon>
        <taxon>Vibrio</taxon>
    </lineage>
</organism>
<dbReference type="AlphaFoldDB" id="A0AAW3IRD6"/>